<dbReference type="PROSITE" id="PS51257">
    <property type="entry name" value="PROKAR_LIPOPROTEIN"/>
    <property type="match status" value="1"/>
</dbReference>
<protein>
    <recommendedName>
        <fullName evidence="4">Lipoprotein</fullName>
    </recommendedName>
</protein>
<gene>
    <name evidence="2" type="ORF">C7H79_03805</name>
</gene>
<name>A0A2P7NXZ6_9PROT</name>
<evidence type="ECO:0000313" key="2">
    <source>
        <dbReference type="EMBL" id="PSJ18317.1"/>
    </source>
</evidence>
<dbReference type="RefSeq" id="WP_106705966.1">
    <property type="nucleotide sequence ID" value="NZ_PXXU01000007.1"/>
</dbReference>
<accession>A0A2P7NXZ6</accession>
<organism evidence="2 3">
    <name type="scientific">Nitrosomonas supralitoralis</name>
    <dbReference type="NCBI Taxonomy" id="2116706"/>
    <lineage>
        <taxon>Bacteria</taxon>
        <taxon>Pseudomonadati</taxon>
        <taxon>Pseudomonadota</taxon>
        <taxon>Betaproteobacteria</taxon>
        <taxon>Nitrosomonadales</taxon>
        <taxon>Nitrosomonadaceae</taxon>
        <taxon>Nitrosomonas</taxon>
    </lineage>
</organism>
<feature type="region of interest" description="Disordered" evidence="1">
    <location>
        <begin position="23"/>
        <end position="65"/>
    </location>
</feature>
<dbReference type="EMBL" id="PXXU01000007">
    <property type="protein sequence ID" value="PSJ18317.1"/>
    <property type="molecule type" value="Genomic_DNA"/>
</dbReference>
<dbReference type="Proteomes" id="UP000241912">
    <property type="component" value="Unassembled WGS sequence"/>
</dbReference>
<evidence type="ECO:0000256" key="1">
    <source>
        <dbReference type="SAM" id="MobiDB-lite"/>
    </source>
</evidence>
<dbReference type="AlphaFoldDB" id="A0A2P7NXZ6"/>
<proteinExistence type="predicted"/>
<evidence type="ECO:0008006" key="4">
    <source>
        <dbReference type="Google" id="ProtNLM"/>
    </source>
</evidence>
<comment type="caution">
    <text evidence="2">The sequence shown here is derived from an EMBL/GenBank/DDBJ whole genome shotgun (WGS) entry which is preliminary data.</text>
</comment>
<reference evidence="2 3" key="1">
    <citation type="submission" date="2018-03" db="EMBL/GenBank/DDBJ databases">
        <title>Draft genome of Nitrosomonas supralitoralis APG5.</title>
        <authorList>
            <person name="Urakawa H."/>
            <person name="Lopez J.V."/>
        </authorList>
    </citation>
    <scope>NUCLEOTIDE SEQUENCE [LARGE SCALE GENOMIC DNA]</scope>
    <source>
        <strain evidence="2 3">APG5</strain>
    </source>
</reference>
<evidence type="ECO:0000313" key="3">
    <source>
        <dbReference type="Proteomes" id="UP000241912"/>
    </source>
</evidence>
<keyword evidence="3" id="KW-1185">Reference proteome</keyword>
<sequence length="65" mass="7021">MIRFSLLTVAFAVLTLTACEGKKSLDGYPMDKPPPSAYAPRDSEPTFDAADTQAAEKEKAGKDQE</sequence>
<dbReference type="OrthoDB" id="8550252at2"/>
<feature type="compositionally biased region" description="Basic and acidic residues" evidence="1">
    <location>
        <begin position="54"/>
        <end position="65"/>
    </location>
</feature>